<evidence type="ECO:0000313" key="1">
    <source>
        <dbReference type="EMBL" id="KAH7905950.1"/>
    </source>
</evidence>
<dbReference type="Proteomes" id="UP000790377">
    <property type="component" value="Unassembled WGS sequence"/>
</dbReference>
<reference evidence="1" key="1">
    <citation type="journal article" date="2021" name="New Phytol.">
        <title>Evolutionary innovations through gain and loss of genes in the ectomycorrhizal Boletales.</title>
        <authorList>
            <person name="Wu G."/>
            <person name="Miyauchi S."/>
            <person name="Morin E."/>
            <person name="Kuo A."/>
            <person name="Drula E."/>
            <person name="Varga T."/>
            <person name="Kohler A."/>
            <person name="Feng B."/>
            <person name="Cao Y."/>
            <person name="Lipzen A."/>
            <person name="Daum C."/>
            <person name="Hundley H."/>
            <person name="Pangilinan J."/>
            <person name="Johnson J."/>
            <person name="Barry K."/>
            <person name="LaButti K."/>
            <person name="Ng V."/>
            <person name="Ahrendt S."/>
            <person name="Min B."/>
            <person name="Choi I.G."/>
            <person name="Park H."/>
            <person name="Plett J.M."/>
            <person name="Magnuson J."/>
            <person name="Spatafora J.W."/>
            <person name="Nagy L.G."/>
            <person name="Henrissat B."/>
            <person name="Grigoriev I.V."/>
            <person name="Yang Z.L."/>
            <person name="Xu J."/>
            <person name="Martin F.M."/>
        </authorList>
    </citation>
    <scope>NUCLEOTIDE SEQUENCE</scope>
    <source>
        <strain evidence="1">ATCC 28755</strain>
    </source>
</reference>
<keyword evidence="2" id="KW-1185">Reference proteome</keyword>
<gene>
    <name evidence="1" type="ORF">BJ138DRAFT_1163754</name>
</gene>
<dbReference type="EMBL" id="MU268094">
    <property type="protein sequence ID" value="KAH7905950.1"/>
    <property type="molecule type" value="Genomic_DNA"/>
</dbReference>
<protein>
    <submittedName>
        <fullName evidence="1">Uncharacterized protein</fullName>
    </submittedName>
</protein>
<sequence>MFRMPWMRNETTQSARVTSRNQRADEEDARLEQEREPDVMWLVQGELSISYVFAVVITGTIQMTKAACPSPSSGTYGTHMEARRDWRIVRRESRQPSAALQVSDLLACQRLGRQSSALQGPCMRRSMRSLTLSTGRFVAITILPLSADSTAPISPFFAPPAVPTDPLWPSFSLPAATDEHPTRSYVHPQHAHLLAIFREFWRCFRVILVSVYTYGCPGDCWYPE</sequence>
<comment type="caution">
    <text evidence="1">The sequence shown here is derived from an EMBL/GenBank/DDBJ whole genome shotgun (WGS) entry which is preliminary data.</text>
</comment>
<name>A0ACB7ZXJ0_9AGAM</name>
<organism evidence="1 2">
    <name type="scientific">Hygrophoropsis aurantiaca</name>
    <dbReference type="NCBI Taxonomy" id="72124"/>
    <lineage>
        <taxon>Eukaryota</taxon>
        <taxon>Fungi</taxon>
        <taxon>Dikarya</taxon>
        <taxon>Basidiomycota</taxon>
        <taxon>Agaricomycotina</taxon>
        <taxon>Agaricomycetes</taxon>
        <taxon>Agaricomycetidae</taxon>
        <taxon>Boletales</taxon>
        <taxon>Coniophorineae</taxon>
        <taxon>Hygrophoropsidaceae</taxon>
        <taxon>Hygrophoropsis</taxon>
    </lineage>
</organism>
<accession>A0ACB7ZXJ0</accession>
<proteinExistence type="predicted"/>
<evidence type="ECO:0000313" key="2">
    <source>
        <dbReference type="Proteomes" id="UP000790377"/>
    </source>
</evidence>